<feature type="domain" description="Anaphase-promoting complex subunit 4 long" evidence="7">
    <location>
        <begin position="301"/>
        <end position="504"/>
    </location>
</feature>
<comment type="caution">
    <text evidence="8">The sequence shown here is derived from an EMBL/GenBank/DDBJ whole genome shotgun (WGS) entry which is preliminary data.</text>
</comment>
<dbReference type="GO" id="GO:0051301">
    <property type="term" value="P:cell division"/>
    <property type="evidence" value="ECO:0007669"/>
    <property type="project" value="UniProtKB-KW"/>
</dbReference>
<dbReference type="Pfam" id="PF12896">
    <property type="entry name" value="ANAPC4"/>
    <property type="match status" value="1"/>
</dbReference>
<evidence type="ECO:0000256" key="5">
    <source>
        <dbReference type="ARBA" id="ARBA00023306"/>
    </source>
</evidence>
<feature type="domain" description="Anaphase-promoting complex subunit 4-like WD40" evidence="6">
    <location>
        <begin position="26"/>
        <end position="110"/>
    </location>
</feature>
<organism evidence="8">
    <name type="scientific">Psilocybe cubensis</name>
    <name type="common">Psychedelic mushroom</name>
    <name type="synonym">Stropharia cubensis</name>
    <dbReference type="NCBI Taxonomy" id="181762"/>
    <lineage>
        <taxon>Eukaryota</taxon>
        <taxon>Fungi</taxon>
        <taxon>Dikarya</taxon>
        <taxon>Basidiomycota</taxon>
        <taxon>Agaricomycotina</taxon>
        <taxon>Agaricomycetes</taxon>
        <taxon>Agaricomycetidae</taxon>
        <taxon>Agaricales</taxon>
        <taxon>Agaricineae</taxon>
        <taxon>Strophariaceae</taxon>
        <taxon>Psilocybe</taxon>
    </lineage>
</organism>
<evidence type="ECO:0000256" key="1">
    <source>
        <dbReference type="ARBA" id="ARBA00016067"/>
    </source>
</evidence>
<dbReference type="PANTHER" id="PTHR13260">
    <property type="entry name" value="ANAPHASE PROMOTING COMPLEX SUBUNIT 4 APC4"/>
    <property type="match status" value="1"/>
</dbReference>
<dbReference type="GO" id="GO:0031145">
    <property type="term" value="P:anaphase-promoting complex-dependent catabolic process"/>
    <property type="evidence" value="ECO:0007669"/>
    <property type="project" value="InterPro"/>
</dbReference>
<dbReference type="GO" id="GO:0070979">
    <property type="term" value="P:protein K11-linked ubiquitination"/>
    <property type="evidence" value="ECO:0007669"/>
    <property type="project" value="TreeGrafter"/>
</dbReference>
<dbReference type="InterPro" id="IPR024977">
    <property type="entry name" value="Apc4-like_WD40_dom"/>
</dbReference>
<proteinExistence type="predicted"/>
<sequence>MTTNAFNSLTNFRLPLPGRLVVNSCCPDKDLVVLFSRMGGADRMSLWSSVRGSRIWEIDVGNGNGVCQAVAIAWSPDGQSIAVVREPLAISIHSLQDGRVAYNLPINTVSEPGNPAGHVTGVWWFRDDKTGPSNSSIPDIFKRNNLITGSAHSILKILPLLDSMQEETDKSTATDLFAFQGSHTHSTQKSHLPKIIEVWPSLLADPAAASIGRTSHGKIAMDEANLDEADTSNLDSVLMVVDNLGRIYSYLDGHFPLGIVAIGKEVDFVSAVKHPSRPLFIGQPRIMTEGSYSINLTPAIIRMPLLSQRKSRDLAKLSTTAREIVWYAMRSVKEMREAWYGSETNTGAREWGPRWIKSLETKQKEQFGQLYSDPILDLTYLLGTGRSSEALQDFLGSGEQMSERGLLKWETTVSEAFIKLRDYSEKRIAPALQRLHIVLEEVQGWSNLQQFSSFELSAHDITYCLDMASRGIIIASWLAAVSRRELLRFREFISWLRYEVTNLNNTSNEVNVIQHDILEVNNYFIAGLEESPVDQWFTGPLPQFRLVDLGFAEFQNGPLGQALEHAHSVAANASQMAWQKTFPQRDLSGVDRNLEALIQELGNCCERVFHHASAAASRSAVVSFDPLSKPKREPETMPVPEQPLGFPFRERSVLSENSELIQHLISHFPYPDSNALLLVELRFEVEAPELPSEIGVALLECYLTEEGEEQSNFDLLDADFFDDECVVIIYRLREGETTLSYDNIGYQNLLHDAYVKRSTREDLMQDTLQLWKDGQLPLQRVSVDRRRALSGCKTGAVSMALNGRVNRRVACVLDSTGTWLESFDMEGDAEDMEVADDAGAG</sequence>
<accession>A0A8H8CQS0</accession>
<dbReference type="SUPFAM" id="SSF69322">
    <property type="entry name" value="Tricorn protease domain 2"/>
    <property type="match status" value="1"/>
</dbReference>
<dbReference type="AlphaFoldDB" id="A0A8H8CQS0"/>
<name>A0A8H8CQS0_PSICU</name>
<evidence type="ECO:0000259" key="6">
    <source>
        <dbReference type="Pfam" id="PF12894"/>
    </source>
</evidence>
<keyword evidence="5" id="KW-0131">Cell cycle</keyword>
<gene>
    <name evidence="8" type="ORF">JR316_000995</name>
</gene>
<dbReference type="PANTHER" id="PTHR13260:SF0">
    <property type="entry name" value="ANAPHASE-PROMOTING COMPLEX SUBUNIT 4"/>
    <property type="match status" value="1"/>
</dbReference>
<dbReference type="Pfam" id="PF12894">
    <property type="entry name" value="ANAPC4_WD40"/>
    <property type="match status" value="1"/>
</dbReference>
<dbReference type="InterPro" id="IPR024789">
    <property type="entry name" value="APC4"/>
</dbReference>
<evidence type="ECO:0000256" key="3">
    <source>
        <dbReference type="ARBA" id="ARBA00022776"/>
    </source>
</evidence>
<dbReference type="InterPro" id="IPR024790">
    <property type="entry name" value="APC4_long_dom"/>
</dbReference>
<evidence type="ECO:0000259" key="7">
    <source>
        <dbReference type="Pfam" id="PF12896"/>
    </source>
</evidence>
<dbReference type="EMBL" id="JAFIQS010000001">
    <property type="protein sequence ID" value="KAG5174336.1"/>
    <property type="molecule type" value="Genomic_DNA"/>
</dbReference>
<keyword evidence="4" id="KW-0833">Ubl conjugation pathway</keyword>
<evidence type="ECO:0000313" key="8">
    <source>
        <dbReference type="EMBL" id="KAG5174336.1"/>
    </source>
</evidence>
<reference evidence="8" key="1">
    <citation type="submission" date="2021-02" db="EMBL/GenBank/DDBJ databases">
        <title>Psilocybe cubensis genome.</title>
        <authorList>
            <person name="Mckernan K.J."/>
            <person name="Crawford S."/>
            <person name="Trippe A."/>
            <person name="Kane L.T."/>
            <person name="Mclaughlin S."/>
        </authorList>
    </citation>
    <scope>NUCLEOTIDE SEQUENCE [LARGE SCALE GENOMIC DNA]</scope>
    <source>
        <strain evidence="8">MGC-MH-2018</strain>
    </source>
</reference>
<dbReference type="GO" id="GO:0005680">
    <property type="term" value="C:anaphase-promoting complex"/>
    <property type="evidence" value="ECO:0007669"/>
    <property type="project" value="InterPro"/>
</dbReference>
<evidence type="ECO:0000256" key="4">
    <source>
        <dbReference type="ARBA" id="ARBA00022786"/>
    </source>
</evidence>
<dbReference type="GO" id="GO:0034399">
    <property type="term" value="C:nuclear periphery"/>
    <property type="evidence" value="ECO:0007669"/>
    <property type="project" value="TreeGrafter"/>
</dbReference>
<protein>
    <recommendedName>
        <fullName evidence="1">Anaphase-promoting complex subunit 4</fullName>
    </recommendedName>
</protein>
<keyword evidence="3" id="KW-0498">Mitosis</keyword>
<evidence type="ECO:0000256" key="2">
    <source>
        <dbReference type="ARBA" id="ARBA00022618"/>
    </source>
</evidence>
<keyword evidence="2" id="KW-0132">Cell division</keyword>